<dbReference type="Pfam" id="PF08703">
    <property type="entry name" value="PLC-beta_C"/>
    <property type="match status" value="1"/>
</dbReference>
<evidence type="ECO:0000256" key="1">
    <source>
        <dbReference type="ARBA" id="ARBA00022553"/>
    </source>
</evidence>
<feature type="active site" evidence="8">
    <location>
        <position position="373"/>
    </location>
</feature>
<dbReference type="InterPro" id="IPR053945">
    <property type="entry name" value="PLCB1-4-like_EFh"/>
</dbReference>
<feature type="domain" description="PI-PLC Y-box" evidence="13">
    <location>
        <begin position="500"/>
        <end position="616"/>
    </location>
</feature>
<evidence type="ECO:0000256" key="8">
    <source>
        <dbReference type="PIRSR" id="PIRSR000956-1"/>
    </source>
</evidence>
<evidence type="ECO:0000256" key="7">
    <source>
        <dbReference type="PIRNR" id="PIRNR000956"/>
    </source>
</evidence>
<dbReference type="PROSITE" id="PS50004">
    <property type="entry name" value="C2"/>
    <property type="match status" value="1"/>
</dbReference>
<dbReference type="InterPro" id="IPR042531">
    <property type="entry name" value="PLC-beta_C_sf"/>
</dbReference>
<feature type="binding site" evidence="9">
    <location>
        <position position="355"/>
    </location>
    <ligand>
        <name>Ca(2+)</name>
        <dbReference type="ChEBI" id="CHEBI:29108"/>
    </ligand>
</feature>
<feature type="region of interest" description="Disordered" evidence="11">
    <location>
        <begin position="931"/>
        <end position="995"/>
    </location>
</feature>
<dbReference type="Gene3D" id="2.30.29.240">
    <property type="match status" value="1"/>
</dbReference>
<evidence type="ECO:0000256" key="4">
    <source>
        <dbReference type="ARBA" id="ARBA00022963"/>
    </source>
</evidence>
<name>A0A915JN46_ROMCU</name>
<proteinExistence type="predicted"/>
<feature type="compositionally biased region" description="Basic and acidic residues" evidence="11">
    <location>
        <begin position="1076"/>
        <end position="1086"/>
    </location>
</feature>
<dbReference type="CDD" id="cd13361">
    <property type="entry name" value="PH_PLC_beta"/>
    <property type="match status" value="1"/>
</dbReference>
<evidence type="ECO:0000256" key="2">
    <source>
        <dbReference type="ARBA" id="ARBA00022801"/>
    </source>
</evidence>
<dbReference type="OMA" id="AMQKAHC"/>
<reference evidence="15" key="1">
    <citation type="submission" date="2022-11" db="UniProtKB">
        <authorList>
            <consortium name="WormBaseParasite"/>
        </authorList>
    </citation>
    <scope>IDENTIFICATION</scope>
</reference>
<keyword evidence="3 9" id="KW-0106">Calcium</keyword>
<dbReference type="FunFam" id="2.60.40.150:FF:000008">
    <property type="entry name" value="1-phosphatidylinositol 4,5-bisphosphate phosphodiesterase"/>
    <property type="match status" value="1"/>
</dbReference>
<dbReference type="Gene3D" id="2.60.40.150">
    <property type="entry name" value="C2 domain"/>
    <property type="match status" value="1"/>
</dbReference>
<dbReference type="SUPFAM" id="SSF51695">
    <property type="entry name" value="PLC-like phosphodiesterases"/>
    <property type="match status" value="1"/>
</dbReference>
<dbReference type="PANTHER" id="PTHR10336">
    <property type="entry name" value="PHOSPHOINOSITIDE-SPECIFIC PHOSPHOLIPASE C FAMILY PROTEIN"/>
    <property type="match status" value="1"/>
</dbReference>
<organism evidence="14 15">
    <name type="scientific">Romanomermis culicivorax</name>
    <name type="common">Nematode worm</name>
    <dbReference type="NCBI Taxonomy" id="13658"/>
    <lineage>
        <taxon>Eukaryota</taxon>
        <taxon>Metazoa</taxon>
        <taxon>Ecdysozoa</taxon>
        <taxon>Nematoda</taxon>
        <taxon>Enoplea</taxon>
        <taxon>Dorylaimia</taxon>
        <taxon>Mermithida</taxon>
        <taxon>Mermithoidea</taxon>
        <taxon>Mermithidae</taxon>
        <taxon>Romanomermis</taxon>
    </lineage>
</organism>
<dbReference type="Gene3D" id="1.10.238.10">
    <property type="entry name" value="EF-hand"/>
    <property type="match status" value="1"/>
</dbReference>
<feature type="region of interest" description="Disordered" evidence="11">
    <location>
        <begin position="428"/>
        <end position="452"/>
    </location>
</feature>
<dbReference type="SMART" id="SM00239">
    <property type="entry name" value="C2"/>
    <property type="match status" value="1"/>
</dbReference>
<dbReference type="PRINTS" id="PR00390">
    <property type="entry name" value="PHPHLIPASEC"/>
</dbReference>
<dbReference type="GO" id="GO:0004435">
    <property type="term" value="F:phosphatidylinositol-4,5-bisphosphate phospholipase C activity"/>
    <property type="evidence" value="ECO:0007669"/>
    <property type="project" value="UniProtKB-UniRule"/>
</dbReference>
<feature type="compositionally biased region" description="Basic and acidic residues" evidence="11">
    <location>
        <begin position="1054"/>
        <end position="1070"/>
    </location>
</feature>
<dbReference type="GO" id="GO:0046488">
    <property type="term" value="P:phosphatidylinositol metabolic process"/>
    <property type="evidence" value="ECO:0007669"/>
    <property type="project" value="TreeGrafter"/>
</dbReference>
<keyword evidence="14" id="KW-1185">Reference proteome</keyword>
<dbReference type="PROSITE" id="PS50008">
    <property type="entry name" value="PIPLC_Y_DOMAIN"/>
    <property type="match status" value="1"/>
</dbReference>
<evidence type="ECO:0000256" key="3">
    <source>
        <dbReference type="ARBA" id="ARBA00022837"/>
    </source>
</evidence>
<keyword evidence="6 7" id="KW-0807">Transducer</keyword>
<comment type="cofactor">
    <cofactor evidence="9">
        <name>Ca(2+)</name>
        <dbReference type="ChEBI" id="CHEBI:29108"/>
    </cofactor>
    <text evidence="9">Binds 1 Ca(2+) ion per subunit.</text>
</comment>
<dbReference type="GO" id="GO:0016042">
    <property type="term" value="P:lipid catabolic process"/>
    <property type="evidence" value="ECO:0007669"/>
    <property type="project" value="UniProtKB-KW"/>
</dbReference>
<dbReference type="SMART" id="SM00148">
    <property type="entry name" value="PLCXc"/>
    <property type="match status" value="1"/>
</dbReference>
<keyword evidence="5 7" id="KW-0443">Lipid metabolism</keyword>
<dbReference type="GO" id="GO:0051209">
    <property type="term" value="P:release of sequestered calcium ion into cytosol"/>
    <property type="evidence" value="ECO:0007669"/>
    <property type="project" value="TreeGrafter"/>
</dbReference>
<dbReference type="Pfam" id="PF00387">
    <property type="entry name" value="PI-PLC-Y"/>
    <property type="match status" value="1"/>
</dbReference>
<evidence type="ECO:0000259" key="13">
    <source>
        <dbReference type="PROSITE" id="PS50008"/>
    </source>
</evidence>
<dbReference type="AlphaFoldDB" id="A0A915JN46"/>
<evidence type="ECO:0000256" key="5">
    <source>
        <dbReference type="ARBA" id="ARBA00023098"/>
    </source>
</evidence>
<dbReference type="InterPro" id="IPR000008">
    <property type="entry name" value="C2_dom"/>
</dbReference>
<dbReference type="Pfam" id="PF22631">
    <property type="entry name" value="PLCB1-4-like_EFh"/>
    <property type="match status" value="1"/>
</dbReference>
<dbReference type="CDD" id="cd08591">
    <property type="entry name" value="PI-PLCc_beta"/>
    <property type="match status" value="1"/>
</dbReference>
<dbReference type="Pfam" id="PF00388">
    <property type="entry name" value="PI-PLC-X"/>
    <property type="match status" value="1"/>
</dbReference>
<dbReference type="InterPro" id="IPR016280">
    <property type="entry name" value="PLC-beta"/>
</dbReference>
<dbReference type="SMART" id="SM00149">
    <property type="entry name" value="PLCYc"/>
    <property type="match status" value="1"/>
</dbReference>
<dbReference type="Gene3D" id="3.20.20.190">
    <property type="entry name" value="Phosphatidylinositol (PI) phosphodiesterase"/>
    <property type="match status" value="2"/>
</dbReference>
<accession>A0A915JN46</accession>
<dbReference type="InterPro" id="IPR001711">
    <property type="entry name" value="PLipase_C_Pinositol-sp_Y"/>
</dbReference>
<feature type="compositionally biased region" description="Polar residues" evidence="11">
    <location>
        <begin position="965"/>
        <end position="977"/>
    </location>
</feature>
<comment type="catalytic activity">
    <reaction evidence="7 10">
        <text>a 1,2-diacyl-sn-glycero-3-phospho-(1D-myo-inositol-4,5-bisphosphate) + H2O = 1D-myo-inositol 1,4,5-trisphosphate + a 1,2-diacyl-sn-glycerol + H(+)</text>
        <dbReference type="Rhea" id="RHEA:33179"/>
        <dbReference type="ChEBI" id="CHEBI:15377"/>
        <dbReference type="ChEBI" id="CHEBI:15378"/>
        <dbReference type="ChEBI" id="CHEBI:17815"/>
        <dbReference type="ChEBI" id="CHEBI:58456"/>
        <dbReference type="ChEBI" id="CHEBI:203600"/>
        <dbReference type="EC" id="3.1.4.11"/>
    </reaction>
</comment>
<dbReference type="PANTHER" id="PTHR10336:SF36">
    <property type="entry name" value="1-PHOSPHATIDYLINOSITOL 4,5-BISPHOSPHATE PHOSPHODIESTERASE BETA-4"/>
    <property type="match status" value="1"/>
</dbReference>
<dbReference type="InterPro" id="IPR014815">
    <property type="entry name" value="PLC-beta_C"/>
</dbReference>
<dbReference type="InterPro" id="IPR037862">
    <property type="entry name" value="PLC-beta_PH"/>
</dbReference>
<dbReference type="EC" id="3.1.4.11" evidence="7"/>
<keyword evidence="4 7" id="KW-0442">Lipid degradation</keyword>
<dbReference type="PIRSF" id="PIRSF000956">
    <property type="entry name" value="PLC-beta"/>
    <property type="match status" value="1"/>
</dbReference>
<dbReference type="Pfam" id="PF00168">
    <property type="entry name" value="C2"/>
    <property type="match status" value="1"/>
</dbReference>
<feature type="region of interest" description="Disordered" evidence="11">
    <location>
        <begin position="1128"/>
        <end position="1156"/>
    </location>
</feature>
<evidence type="ECO:0000256" key="6">
    <source>
        <dbReference type="ARBA" id="ARBA00023224"/>
    </source>
</evidence>
<feature type="active site" evidence="8">
    <location>
        <position position="325"/>
    </location>
</feature>
<dbReference type="GO" id="GO:0048015">
    <property type="term" value="P:phosphatidylinositol-mediated signaling"/>
    <property type="evidence" value="ECO:0007669"/>
    <property type="project" value="TreeGrafter"/>
</dbReference>
<dbReference type="Pfam" id="PF17787">
    <property type="entry name" value="PH_14"/>
    <property type="match status" value="1"/>
</dbReference>
<feature type="domain" description="C2" evidence="12">
    <location>
        <begin position="617"/>
        <end position="744"/>
    </location>
</feature>
<evidence type="ECO:0000256" key="11">
    <source>
        <dbReference type="SAM" id="MobiDB-lite"/>
    </source>
</evidence>
<dbReference type="SUPFAM" id="SSF50729">
    <property type="entry name" value="PH domain-like"/>
    <property type="match status" value="1"/>
</dbReference>
<dbReference type="InterPro" id="IPR001192">
    <property type="entry name" value="PI-PLC_fam"/>
</dbReference>
<dbReference type="GO" id="GO:0005509">
    <property type="term" value="F:calcium ion binding"/>
    <property type="evidence" value="ECO:0007669"/>
    <property type="project" value="UniProtKB-UniRule"/>
</dbReference>
<dbReference type="SUPFAM" id="SSF49562">
    <property type="entry name" value="C2 domain (Calcium/lipid-binding domain, CaLB)"/>
    <property type="match status" value="1"/>
</dbReference>
<feature type="compositionally biased region" description="Basic and acidic residues" evidence="11">
    <location>
        <begin position="1128"/>
        <end position="1143"/>
    </location>
</feature>
<keyword evidence="2 7" id="KW-0378">Hydrolase</keyword>
<feature type="binding site" evidence="9">
    <location>
        <position position="357"/>
    </location>
    <ligand>
        <name>Ca(2+)</name>
        <dbReference type="ChEBI" id="CHEBI:29108"/>
    </ligand>
</feature>
<dbReference type="WBParaSite" id="nRc.2.0.1.t27507-RA">
    <property type="protein sequence ID" value="nRc.2.0.1.t27507-RA"/>
    <property type="gene ID" value="nRc.2.0.1.g27507"/>
</dbReference>
<dbReference type="InterPro" id="IPR011992">
    <property type="entry name" value="EF-hand-dom_pair"/>
</dbReference>
<dbReference type="InterPro" id="IPR017946">
    <property type="entry name" value="PLC-like_Pdiesterase_TIM-brl"/>
</dbReference>
<sequence>MAKEYDFSWQIDVPKALLKGQVFDKWDEETGEIEFSTFFCVDEYGFFLYWLTDNKDAQLIDLIQLSEARLGCEPKDLRFLAEIEERFGSDCFTRTITLVYGLDFVNIFNTHIIAQDLPTALEWLEGLQKVLHNFRIYHVCPQTCLLKHWKMLWLSVNDKRKIPVRSIARTFASGKAEKMVIQCLIEMGLCSGKKDEIEQSDFTFEKFYELYLKICPRTDVQELFNLLSNGAEFLGMDKLIAFLNDSQRDPRLNEILFPHYDRNRALQLVSKYDKHEDCSNRERFCFDGFLRYLMSDDNAPVFLDRIEVYQQMDQPLCHYFINSSHNTYLIGRQFGGRSSVEIYRQVLLAGCRCIELDCWDGTGDDRGEPIITHGKAMCTDVLFKLESGIPLPSPMHLRRKILIKNKRLKPDEERKQLEQFFKEGKIEEDVEENETPEVMPEEAHPELKTQAGPEVSSFKSKLKVWAKINAKEPTLSKEEEEKLLELYHYTGATTKVHPLLSSIVNYTHPVRFQSFEVSEQTNCHFHMSSFSESTGLGLLKTSAFEFVNYNKRQLARIYPKGGRVDSSNFLPQIFWNAGVQLVALNFQTSDLAMQLNQGRFEYNGSCGYLLKPDFMRRPDRMFDPFSESPVDGVIAAFCSIKIISGQFLSERKTGTYVEVEMYGLPTDTIRKEYKTRIVPANGLNPFYNEEPFVFRKIVLPELAVFRIAVYDENNRLLGQRILPLDGLQAGYRHISLRTETSVPMTLPTIFCHIQLKTYVPKGLAELVNALADPKAHLLEKRQKQMEQMGIEKEEIEDIPVSGTSSKVLSARSSNPNMLSTKNTNNASQHSNLTASGSGKSAISIPGKGMFFNTSTYRGQKKKGRCAYVASNFETTRIDDLKKEKAFLKLLKKHKKEMDEFDRLIAKRQLQLNKQQSAAIEKLLAEASKCRANPSKLGDESTASSKSALERRQSGANIPNVRHASAPTTPRDQVQPNTYLPGCISHQPQHHNDPVQSTVSQQTTDFSNFLRQRTKERFALEKTHLEVEWNMLKKLLAEVHDRQLTTLRQRLDAENKELKQRQTKKSMEDSKAIYNDKTIKTKGEKDRRVKEIQEQNLKLFMEERRRLLVKHQKPEDQLRKCQVEEKEMMEKEAKKANEHHDAAYKEAILADKPQTLV</sequence>
<dbReference type="InterPro" id="IPR035892">
    <property type="entry name" value="C2_domain_sf"/>
</dbReference>
<evidence type="ECO:0000313" key="15">
    <source>
        <dbReference type="WBParaSite" id="nRc.2.0.1.t27507-RA"/>
    </source>
</evidence>
<evidence type="ECO:0000256" key="9">
    <source>
        <dbReference type="PIRSR" id="PIRSR000956-2"/>
    </source>
</evidence>
<dbReference type="PROSITE" id="PS50007">
    <property type="entry name" value="PIPLC_X_DOMAIN"/>
    <property type="match status" value="1"/>
</dbReference>
<evidence type="ECO:0000256" key="10">
    <source>
        <dbReference type="RuleBase" id="RU361133"/>
    </source>
</evidence>
<dbReference type="SUPFAM" id="SSF69989">
    <property type="entry name" value="C-terminal domain of PLC-beta"/>
    <property type="match status" value="1"/>
</dbReference>
<evidence type="ECO:0000259" key="12">
    <source>
        <dbReference type="PROSITE" id="PS50004"/>
    </source>
</evidence>
<feature type="region of interest" description="Disordered" evidence="11">
    <location>
        <begin position="1054"/>
        <end position="1086"/>
    </location>
</feature>
<dbReference type="InterPro" id="IPR000909">
    <property type="entry name" value="PLipase_C_PInositol-sp_X_dom"/>
</dbReference>
<keyword evidence="1" id="KW-0597">Phosphoprotein</keyword>
<feature type="region of interest" description="Disordered" evidence="11">
    <location>
        <begin position="801"/>
        <end position="839"/>
    </location>
</feature>
<dbReference type="SUPFAM" id="SSF47473">
    <property type="entry name" value="EF-hand"/>
    <property type="match status" value="1"/>
</dbReference>
<keyword evidence="9" id="KW-0479">Metal-binding</keyword>
<evidence type="ECO:0000313" key="14">
    <source>
        <dbReference type="Proteomes" id="UP000887565"/>
    </source>
</evidence>
<dbReference type="Proteomes" id="UP000887565">
    <property type="component" value="Unplaced"/>
</dbReference>
<dbReference type="CDD" id="cd00275">
    <property type="entry name" value="C2_PLC_like"/>
    <property type="match status" value="1"/>
</dbReference>
<feature type="binding site" evidence="9">
    <location>
        <position position="326"/>
    </location>
    <ligand>
        <name>Ca(2+)</name>
        <dbReference type="ChEBI" id="CHEBI:29108"/>
    </ligand>
</feature>
<protein>
    <recommendedName>
        <fullName evidence="7">1-phosphatidylinositol 4,5-bisphosphate phosphodiesterase</fullName>
        <ecNumber evidence="7">3.1.4.11</ecNumber>
    </recommendedName>
</protein>
<dbReference type="Gene3D" id="1.20.1230.10">
    <property type="entry name" value="Phospholipase C beta, distal C-terminal domain"/>
    <property type="match status" value="1"/>
</dbReference>